<accession>A0A2S0MBC0</accession>
<protein>
    <submittedName>
        <fullName evidence="2">Uncharacterized protein</fullName>
    </submittedName>
</protein>
<evidence type="ECO:0000256" key="1">
    <source>
        <dbReference type="SAM" id="MobiDB-lite"/>
    </source>
</evidence>
<feature type="compositionally biased region" description="Basic and acidic residues" evidence="1">
    <location>
        <begin position="180"/>
        <end position="195"/>
    </location>
</feature>
<evidence type="ECO:0000313" key="3">
    <source>
        <dbReference type="Proteomes" id="UP000239709"/>
    </source>
</evidence>
<dbReference type="AlphaFoldDB" id="A0A2S0MBC0"/>
<name>A0A2S0MBC0_9BURK</name>
<proteinExistence type="predicted"/>
<dbReference type="EMBL" id="CP027666">
    <property type="protein sequence ID" value="AVO33023.1"/>
    <property type="molecule type" value="Genomic_DNA"/>
</dbReference>
<evidence type="ECO:0000313" key="2">
    <source>
        <dbReference type="EMBL" id="AVO33023.1"/>
    </source>
</evidence>
<gene>
    <name evidence="2" type="ORF">C6570_01195</name>
</gene>
<organism evidence="2 3">
    <name type="scientific">Ottowia oryzae</name>
    <dbReference type="NCBI Taxonomy" id="2109914"/>
    <lineage>
        <taxon>Bacteria</taxon>
        <taxon>Pseudomonadati</taxon>
        <taxon>Pseudomonadota</taxon>
        <taxon>Betaproteobacteria</taxon>
        <taxon>Burkholderiales</taxon>
        <taxon>Comamonadaceae</taxon>
        <taxon>Ottowia</taxon>
    </lineage>
</organism>
<sequence>MDGAPEKGRTMTVVLTVRIGRIGVNPMETEEYGLDRRASALKKAGDWSGAIAALHERKALMGVGWTDDKLAKYLQHAGRFDEAMAEIQWLLDNSQRYVEQLLGHRPASVQQSSRAVHCMQVHRAAALICKREGRADLQAHHEHLAERYGAIRARLEPIAREAMKGSSGGSSGQRFPIDNEGVRDEKAVFEMRSGE</sequence>
<dbReference type="Proteomes" id="UP000239709">
    <property type="component" value="Chromosome"/>
</dbReference>
<feature type="region of interest" description="Disordered" evidence="1">
    <location>
        <begin position="162"/>
        <end position="195"/>
    </location>
</feature>
<keyword evidence="3" id="KW-1185">Reference proteome</keyword>
<reference evidence="2 3" key="1">
    <citation type="submission" date="2018-03" db="EMBL/GenBank/DDBJ databases">
        <title>Genome sequencing of Ottowia sp.</title>
        <authorList>
            <person name="Kim S.-J."/>
            <person name="Heo J."/>
            <person name="Kwon S.-W."/>
        </authorList>
    </citation>
    <scope>NUCLEOTIDE SEQUENCE [LARGE SCALE GENOMIC DNA]</scope>
    <source>
        <strain evidence="2 3">KADR8-3</strain>
    </source>
</reference>
<dbReference type="KEGG" id="otk:C6570_01195"/>